<dbReference type="EMBL" id="JBFAKC010000005">
    <property type="protein sequence ID" value="MEV0708613.1"/>
    <property type="molecule type" value="Genomic_DNA"/>
</dbReference>
<protein>
    <submittedName>
        <fullName evidence="2">SGNH/GDSL hydrolase family protein</fullName>
        <ecNumber evidence="2">3.1.-.-</ecNumber>
    </submittedName>
</protein>
<dbReference type="InterPro" id="IPR037460">
    <property type="entry name" value="SEST-like"/>
</dbReference>
<dbReference type="InterPro" id="IPR036514">
    <property type="entry name" value="SGNH_hydro_sf"/>
</dbReference>
<evidence type="ECO:0000259" key="1">
    <source>
        <dbReference type="Pfam" id="PF13472"/>
    </source>
</evidence>
<organism evidence="2 3">
    <name type="scientific">Nocardia aurea</name>
    <dbReference type="NCBI Taxonomy" id="2144174"/>
    <lineage>
        <taxon>Bacteria</taxon>
        <taxon>Bacillati</taxon>
        <taxon>Actinomycetota</taxon>
        <taxon>Actinomycetes</taxon>
        <taxon>Mycobacteriales</taxon>
        <taxon>Nocardiaceae</taxon>
        <taxon>Nocardia</taxon>
    </lineage>
</organism>
<dbReference type="InterPro" id="IPR013830">
    <property type="entry name" value="SGNH_hydro"/>
</dbReference>
<proteinExistence type="predicted"/>
<evidence type="ECO:0000313" key="2">
    <source>
        <dbReference type="EMBL" id="MEV0708613.1"/>
    </source>
</evidence>
<dbReference type="PROSITE" id="PS51257">
    <property type="entry name" value="PROKAR_LIPOPROTEIN"/>
    <property type="match status" value="1"/>
</dbReference>
<dbReference type="Proteomes" id="UP001551695">
    <property type="component" value="Unassembled WGS sequence"/>
</dbReference>
<dbReference type="Pfam" id="PF13472">
    <property type="entry name" value="Lipase_GDSL_2"/>
    <property type="match status" value="1"/>
</dbReference>
<comment type="caution">
    <text evidence="2">The sequence shown here is derived from an EMBL/GenBank/DDBJ whole genome shotgun (WGS) entry which is preliminary data.</text>
</comment>
<dbReference type="GO" id="GO:0016787">
    <property type="term" value="F:hydrolase activity"/>
    <property type="evidence" value="ECO:0007669"/>
    <property type="project" value="UniProtKB-KW"/>
</dbReference>
<dbReference type="CDD" id="cd01823">
    <property type="entry name" value="SEST_like"/>
    <property type="match status" value="1"/>
</dbReference>
<evidence type="ECO:0000313" key="3">
    <source>
        <dbReference type="Proteomes" id="UP001551695"/>
    </source>
</evidence>
<dbReference type="PANTHER" id="PTHR37981:SF1">
    <property type="entry name" value="SGNH HYDROLASE-TYPE ESTERASE DOMAIN-CONTAINING PROTEIN"/>
    <property type="match status" value="1"/>
</dbReference>
<dbReference type="PANTHER" id="PTHR37981">
    <property type="entry name" value="LIPASE 2"/>
    <property type="match status" value="1"/>
</dbReference>
<name>A0ABV3FT95_9NOCA</name>
<dbReference type="SUPFAM" id="SSF52266">
    <property type="entry name" value="SGNH hydrolase"/>
    <property type="match status" value="1"/>
</dbReference>
<keyword evidence="3" id="KW-1185">Reference proteome</keyword>
<dbReference type="EC" id="3.1.-.-" evidence="2"/>
<dbReference type="RefSeq" id="WP_355085909.1">
    <property type="nucleotide sequence ID" value="NZ_JBEXKW010000019.1"/>
</dbReference>
<dbReference type="Gene3D" id="3.40.50.1110">
    <property type="entry name" value="SGNH hydrolase"/>
    <property type="match status" value="1"/>
</dbReference>
<sequence>MRETAGRLLPGFGLMTAALALIVSSCPRTDGAIEYVGTDRVIEYVAIGDSRAAAPDKEIGSGFDGCGRSATGYPARIADMISPGSFVDVTCSGATSENLLLTAQVTTSSDGNRHRRAPQISALRPSTTLVTISIGGNDLNWWNLISSCFPAEQGIDARCRFDPGVRARVDRKLAELVGWIEADLIAVRAKAPNATIVVVGHGGVYGRYGCGRAATFGPDDAAWVADFFARIDDVLRGRALAHNARFVDVRNAAAGHEACAPRESRWFEGNYSTDTTPDRHPTPTGSGAIAELVLDEINRRP</sequence>
<accession>A0ABV3FT95</accession>
<keyword evidence="2" id="KW-0378">Hydrolase</keyword>
<feature type="domain" description="SGNH hydrolase-type esterase" evidence="1">
    <location>
        <begin position="46"/>
        <end position="285"/>
    </location>
</feature>
<reference evidence="2 3" key="1">
    <citation type="submission" date="2024-06" db="EMBL/GenBank/DDBJ databases">
        <title>The Natural Products Discovery Center: Release of the First 8490 Sequenced Strains for Exploring Actinobacteria Biosynthetic Diversity.</title>
        <authorList>
            <person name="Kalkreuter E."/>
            <person name="Kautsar S.A."/>
            <person name="Yang D."/>
            <person name="Bader C.D."/>
            <person name="Teijaro C.N."/>
            <person name="Fluegel L."/>
            <person name="Davis C.M."/>
            <person name="Simpson J.R."/>
            <person name="Lauterbach L."/>
            <person name="Steele A.D."/>
            <person name="Gui C."/>
            <person name="Meng S."/>
            <person name="Li G."/>
            <person name="Viehrig K."/>
            <person name="Ye F."/>
            <person name="Su P."/>
            <person name="Kiefer A.F."/>
            <person name="Nichols A."/>
            <person name="Cepeda A.J."/>
            <person name="Yan W."/>
            <person name="Fan B."/>
            <person name="Jiang Y."/>
            <person name="Adhikari A."/>
            <person name="Zheng C.-J."/>
            <person name="Schuster L."/>
            <person name="Cowan T.M."/>
            <person name="Smanski M.J."/>
            <person name="Chevrette M.G."/>
            <person name="De Carvalho L.P.S."/>
            <person name="Shen B."/>
        </authorList>
    </citation>
    <scope>NUCLEOTIDE SEQUENCE [LARGE SCALE GENOMIC DNA]</scope>
    <source>
        <strain evidence="2 3">NPDC050403</strain>
    </source>
</reference>
<gene>
    <name evidence="2" type="ORF">AB0I48_13695</name>
</gene>